<dbReference type="SFLD" id="SFLDS00005">
    <property type="entry name" value="Isoprenoid_Synthase_Type_I"/>
    <property type="match status" value="1"/>
</dbReference>
<proteinExistence type="inferred from homology"/>
<evidence type="ECO:0000313" key="5">
    <source>
        <dbReference type="EMBL" id="KAK3335438.1"/>
    </source>
</evidence>
<keyword evidence="4" id="KW-0456">Lyase</keyword>
<evidence type="ECO:0000313" key="6">
    <source>
        <dbReference type="Proteomes" id="UP001286456"/>
    </source>
</evidence>
<evidence type="ECO:0000256" key="3">
    <source>
        <dbReference type="ARBA" id="ARBA00022842"/>
    </source>
</evidence>
<dbReference type="GO" id="GO:0008299">
    <property type="term" value="P:isoprenoid biosynthetic process"/>
    <property type="evidence" value="ECO:0007669"/>
    <property type="project" value="UniProtKB-ARBA"/>
</dbReference>
<reference evidence="5" key="1">
    <citation type="journal article" date="2023" name="Mol. Phylogenet. Evol.">
        <title>Genome-scale phylogeny and comparative genomics of the fungal order Sordariales.</title>
        <authorList>
            <person name="Hensen N."/>
            <person name="Bonometti L."/>
            <person name="Westerberg I."/>
            <person name="Brannstrom I.O."/>
            <person name="Guillou S."/>
            <person name="Cros-Aarteil S."/>
            <person name="Calhoun S."/>
            <person name="Haridas S."/>
            <person name="Kuo A."/>
            <person name="Mondo S."/>
            <person name="Pangilinan J."/>
            <person name="Riley R."/>
            <person name="LaButti K."/>
            <person name="Andreopoulos B."/>
            <person name="Lipzen A."/>
            <person name="Chen C."/>
            <person name="Yan M."/>
            <person name="Daum C."/>
            <person name="Ng V."/>
            <person name="Clum A."/>
            <person name="Steindorff A."/>
            <person name="Ohm R.A."/>
            <person name="Martin F."/>
            <person name="Silar P."/>
            <person name="Natvig D.O."/>
            <person name="Lalanne C."/>
            <person name="Gautier V."/>
            <person name="Ament-Velasquez S.L."/>
            <person name="Kruys A."/>
            <person name="Hutchinson M.I."/>
            <person name="Powell A.J."/>
            <person name="Barry K."/>
            <person name="Miller A.N."/>
            <person name="Grigoriev I.V."/>
            <person name="Debuchy R."/>
            <person name="Gladieux P."/>
            <person name="Hiltunen Thoren M."/>
            <person name="Johannesson H."/>
        </authorList>
    </citation>
    <scope>NUCLEOTIDE SEQUENCE</scope>
    <source>
        <strain evidence="5">SMH4131-1</strain>
    </source>
</reference>
<dbReference type="Proteomes" id="UP001286456">
    <property type="component" value="Unassembled WGS sequence"/>
</dbReference>
<reference evidence="5" key="2">
    <citation type="submission" date="2023-06" db="EMBL/GenBank/DDBJ databases">
        <authorList>
            <consortium name="Lawrence Berkeley National Laboratory"/>
            <person name="Haridas S."/>
            <person name="Hensen N."/>
            <person name="Bonometti L."/>
            <person name="Westerberg I."/>
            <person name="Brannstrom I.O."/>
            <person name="Guillou S."/>
            <person name="Cros-Aarteil S."/>
            <person name="Calhoun S."/>
            <person name="Kuo A."/>
            <person name="Mondo S."/>
            <person name="Pangilinan J."/>
            <person name="Riley R."/>
            <person name="Labutti K."/>
            <person name="Andreopoulos B."/>
            <person name="Lipzen A."/>
            <person name="Chen C."/>
            <person name="Yanf M."/>
            <person name="Daum C."/>
            <person name="Ng V."/>
            <person name="Clum A."/>
            <person name="Steindorff A."/>
            <person name="Ohm R."/>
            <person name="Martin F."/>
            <person name="Silar P."/>
            <person name="Natvig D."/>
            <person name="Lalanne C."/>
            <person name="Gautier V."/>
            <person name="Ament-Velasquez S.L."/>
            <person name="Kruys A."/>
            <person name="Hutchinson M.I."/>
            <person name="Powell A.J."/>
            <person name="Barry K."/>
            <person name="Miller A.N."/>
            <person name="Grigoriev I.V."/>
            <person name="Debuchy R."/>
            <person name="Gladieux P."/>
            <person name="Thoren M.H."/>
            <person name="Johannesson H."/>
        </authorList>
    </citation>
    <scope>NUCLEOTIDE SEQUENCE</scope>
    <source>
        <strain evidence="5">SMH4131-1</strain>
    </source>
</reference>
<evidence type="ECO:0000256" key="2">
    <source>
        <dbReference type="ARBA" id="ARBA00006333"/>
    </source>
</evidence>
<sequence>MPILPDMRPTHYSPIVSRLKGQVLTIPDLRSLFSRWPAAASPHQDELARTLNERLPELVPSASSQKTVHKINLPLFVSRLFPTGTLERLKTMTLVALWLFVWDDSLDEAEHDDTKGRPTMDTLRRQTLSYARFHMGLDDNDGQRSAVPPVAPLPNMTIFAKFAEKLHQDLPEAHLMRVWRELEFYLESCFAEQNHLSRQALPSVEEYWKVRLGSIGLTPYTALVDYVNEATVPNEIFDSDEVNTLWLEASRNIILVNDAYSLKKELDLSVAYSLIPIMMNETHQDLSAVVREIVQELNTSADQFDDAADRLLANAVALPIEARAGVDVYVQGLKLLLNGSLYWTLAADRYGMSKYVETNGSRTIPL</sequence>
<dbReference type="Pfam" id="PF19086">
    <property type="entry name" value="Terpene_syn_C_2"/>
    <property type="match status" value="1"/>
</dbReference>
<dbReference type="GO" id="GO:0010333">
    <property type="term" value="F:terpene synthase activity"/>
    <property type="evidence" value="ECO:0007669"/>
    <property type="project" value="InterPro"/>
</dbReference>
<accession>A0AAE0J202</accession>
<dbReference type="InterPro" id="IPR034686">
    <property type="entry name" value="Terpene_cyclase-like_2"/>
</dbReference>
<gene>
    <name evidence="5" type="ORF">B0T19DRAFT_395300</name>
</gene>
<keyword evidence="6" id="KW-1185">Reference proteome</keyword>
<name>A0AAE0J202_9PEZI</name>
<organism evidence="5 6">
    <name type="scientific">Cercophora scortea</name>
    <dbReference type="NCBI Taxonomy" id="314031"/>
    <lineage>
        <taxon>Eukaryota</taxon>
        <taxon>Fungi</taxon>
        <taxon>Dikarya</taxon>
        <taxon>Ascomycota</taxon>
        <taxon>Pezizomycotina</taxon>
        <taxon>Sordariomycetes</taxon>
        <taxon>Sordariomycetidae</taxon>
        <taxon>Sordariales</taxon>
        <taxon>Lasiosphaeriaceae</taxon>
        <taxon>Cercophora</taxon>
    </lineage>
</organism>
<protein>
    <recommendedName>
        <fullName evidence="4">Terpene synthase</fullName>
        <ecNumber evidence="4">4.2.3.-</ecNumber>
    </recommendedName>
</protein>
<dbReference type="PANTHER" id="PTHR35201">
    <property type="entry name" value="TERPENE SYNTHASE"/>
    <property type="match status" value="1"/>
</dbReference>
<keyword evidence="3 4" id="KW-0460">Magnesium</keyword>
<dbReference type="AlphaFoldDB" id="A0AAE0J202"/>
<dbReference type="EMBL" id="JAUEPO010000001">
    <property type="protein sequence ID" value="KAK3335438.1"/>
    <property type="molecule type" value="Genomic_DNA"/>
</dbReference>
<dbReference type="EC" id="4.2.3.-" evidence="4"/>
<comment type="similarity">
    <text evidence="2 4">Belongs to the terpene synthase family.</text>
</comment>
<evidence type="ECO:0000256" key="1">
    <source>
        <dbReference type="ARBA" id="ARBA00001946"/>
    </source>
</evidence>
<dbReference type="InterPro" id="IPR008949">
    <property type="entry name" value="Isoprenoid_synthase_dom_sf"/>
</dbReference>
<dbReference type="GO" id="GO:0046872">
    <property type="term" value="F:metal ion binding"/>
    <property type="evidence" value="ECO:0007669"/>
    <property type="project" value="UniProtKB-KW"/>
</dbReference>
<evidence type="ECO:0000256" key="4">
    <source>
        <dbReference type="RuleBase" id="RU366034"/>
    </source>
</evidence>
<comment type="cofactor">
    <cofactor evidence="1 4">
        <name>Mg(2+)</name>
        <dbReference type="ChEBI" id="CHEBI:18420"/>
    </cofactor>
</comment>
<dbReference type="SFLD" id="SFLDG01020">
    <property type="entry name" value="Terpene_Cyclase_Like_2"/>
    <property type="match status" value="1"/>
</dbReference>
<dbReference type="Gene3D" id="1.10.600.10">
    <property type="entry name" value="Farnesyl Diphosphate Synthase"/>
    <property type="match status" value="1"/>
</dbReference>
<comment type="caution">
    <text evidence="5">The sequence shown here is derived from an EMBL/GenBank/DDBJ whole genome shotgun (WGS) entry which is preliminary data.</text>
</comment>
<keyword evidence="4" id="KW-0479">Metal-binding</keyword>
<dbReference type="SUPFAM" id="SSF48576">
    <property type="entry name" value="Terpenoid synthases"/>
    <property type="match status" value="1"/>
</dbReference>
<dbReference type="PANTHER" id="PTHR35201:SF4">
    <property type="entry name" value="BETA-PINACENE SYNTHASE-RELATED"/>
    <property type="match status" value="1"/>
</dbReference>